<accession>A0A2T2N4K5</accession>
<keyword evidence="1" id="KW-0175">Coiled coil</keyword>
<dbReference type="AlphaFoldDB" id="A0A2T2N4K5"/>
<dbReference type="Proteomes" id="UP000240883">
    <property type="component" value="Unassembled WGS sequence"/>
</dbReference>
<evidence type="ECO:0000256" key="1">
    <source>
        <dbReference type="SAM" id="Coils"/>
    </source>
</evidence>
<name>A0A2T2N4K5_CORCC</name>
<reference evidence="2 3" key="1">
    <citation type="journal article" date="2018" name="Front. Microbiol.">
        <title>Genome-Wide Analysis of Corynespora cassiicola Leaf Fall Disease Putative Effectors.</title>
        <authorList>
            <person name="Lopez D."/>
            <person name="Ribeiro S."/>
            <person name="Label P."/>
            <person name="Fumanal B."/>
            <person name="Venisse J.S."/>
            <person name="Kohler A."/>
            <person name="de Oliveira R.R."/>
            <person name="Labutti K."/>
            <person name="Lipzen A."/>
            <person name="Lail K."/>
            <person name="Bauer D."/>
            <person name="Ohm R.A."/>
            <person name="Barry K.W."/>
            <person name="Spatafora J."/>
            <person name="Grigoriev I.V."/>
            <person name="Martin F.M."/>
            <person name="Pujade-Renaud V."/>
        </authorList>
    </citation>
    <scope>NUCLEOTIDE SEQUENCE [LARGE SCALE GENOMIC DNA]</scope>
    <source>
        <strain evidence="2 3">Philippines</strain>
    </source>
</reference>
<feature type="coiled-coil region" evidence="1">
    <location>
        <begin position="65"/>
        <end position="93"/>
    </location>
</feature>
<evidence type="ECO:0000313" key="3">
    <source>
        <dbReference type="Proteomes" id="UP000240883"/>
    </source>
</evidence>
<evidence type="ECO:0000313" key="2">
    <source>
        <dbReference type="EMBL" id="PSN60176.1"/>
    </source>
</evidence>
<proteinExistence type="predicted"/>
<keyword evidence="3" id="KW-1185">Reference proteome</keyword>
<organism evidence="2 3">
    <name type="scientific">Corynespora cassiicola Philippines</name>
    <dbReference type="NCBI Taxonomy" id="1448308"/>
    <lineage>
        <taxon>Eukaryota</taxon>
        <taxon>Fungi</taxon>
        <taxon>Dikarya</taxon>
        <taxon>Ascomycota</taxon>
        <taxon>Pezizomycotina</taxon>
        <taxon>Dothideomycetes</taxon>
        <taxon>Pleosporomycetidae</taxon>
        <taxon>Pleosporales</taxon>
        <taxon>Corynesporascaceae</taxon>
        <taxon>Corynespora</taxon>
    </lineage>
</organism>
<protein>
    <submittedName>
        <fullName evidence="2">Uncharacterized protein</fullName>
    </submittedName>
</protein>
<gene>
    <name evidence="2" type="ORF">BS50DRAFT_640261</name>
</gene>
<dbReference type="EMBL" id="KZ678150">
    <property type="protein sequence ID" value="PSN60176.1"/>
    <property type="molecule type" value="Genomic_DNA"/>
</dbReference>
<sequence length="175" mass="19773">MDPVSTAITIVESVVRLVQVSSTITGTFREIKKSKSGFSRELEGFRSCAKLVEKKTDLIINAKNNALYDDDLENLAKELKEKTEEYIKELEELMWWKSDELKEGAETINKSAEQLTNYIFGTYLPNIDASLKDLHNQGSLMGTVISTGLTMVMEKVEEINQRSGGYHEVLDTMKN</sequence>